<evidence type="ECO:0000256" key="1">
    <source>
        <dbReference type="SAM" id="MobiDB-lite"/>
    </source>
</evidence>
<sequence>MAPPLPSQIERRPMTSKQARRRWQMNGCPTISLAERRRLQREAELERRAQKIRDDEKRKKDNAQKRKEKEEHDKEIKKRMGIREEIKLPEGQLGLSQFFTRRATRSMAKTAMVQQETLPDQLEKTDTPLASDTGGDDLASIREDEEQDNPRGYNGNTAAGNRVFPSRTSTKEQLQNDNLPPTVSTVEERKHWFSTPKSLKCDKQLENQSDIPRLTEQHPTSCKPVAIPCSLVDTEVVPPTQLQSSQELAYRPILASLDQNTERKQETEQAEITFPAYEVLPEDRTANTRSNSLPSILLKRNLQQAGFDQLEFADDKNTTTPITLSNKKPRTSSLGSLTIDAASLRQLAATLHTPLAASGAVTFDQSPGKNGFTLTSDVMNAKSVIFQHQNAVQASAESFCEGLSDEDFNALDDPGSSHPKEGIRLIQEVSQSKKPSLSSQGLRKETKRNPRAQEINKYAASPINSKRTSISKKLSPLKAASARTNSTQSSVCDFSSQDYAELEKMIKTPRQVDKTRSMLPAEKTQSQALQSTIVNSSFDDNFDFPGCTQALAALVDSDIQSSQSPSPNTTRKASPNPKAKAHMLPPPLPLVPLSPHQPHRSFASYGTSRRPSAQSDDSDDIFNYFAGSTQALLDL</sequence>
<dbReference type="EMBL" id="CAJPDQ010000001">
    <property type="protein sequence ID" value="CAF9903547.1"/>
    <property type="molecule type" value="Genomic_DNA"/>
</dbReference>
<feature type="compositionally biased region" description="Polar residues" evidence="1">
    <location>
        <begin position="604"/>
        <end position="615"/>
    </location>
</feature>
<dbReference type="Proteomes" id="UP000664169">
    <property type="component" value="Unassembled WGS sequence"/>
</dbReference>
<feature type="compositionally biased region" description="Low complexity" evidence="1">
    <location>
        <begin position="558"/>
        <end position="567"/>
    </location>
</feature>
<feature type="region of interest" description="Disordered" evidence="1">
    <location>
        <begin position="428"/>
        <end position="453"/>
    </location>
</feature>
<organism evidence="2 3">
    <name type="scientific">Gomphillus americanus</name>
    <dbReference type="NCBI Taxonomy" id="1940652"/>
    <lineage>
        <taxon>Eukaryota</taxon>
        <taxon>Fungi</taxon>
        <taxon>Dikarya</taxon>
        <taxon>Ascomycota</taxon>
        <taxon>Pezizomycotina</taxon>
        <taxon>Lecanoromycetes</taxon>
        <taxon>OSLEUM clade</taxon>
        <taxon>Ostropomycetidae</taxon>
        <taxon>Ostropales</taxon>
        <taxon>Graphidaceae</taxon>
        <taxon>Gomphilloideae</taxon>
        <taxon>Gomphillus</taxon>
    </lineage>
</organism>
<name>A0A8H3HV17_9LECA</name>
<feature type="region of interest" description="Disordered" evidence="1">
    <location>
        <begin position="1"/>
        <end position="83"/>
    </location>
</feature>
<evidence type="ECO:0000313" key="2">
    <source>
        <dbReference type="EMBL" id="CAF9903547.1"/>
    </source>
</evidence>
<accession>A0A8H3HV17</accession>
<gene>
    <name evidence="2" type="ORF">GOMPHAMPRED_000364</name>
</gene>
<dbReference type="AlphaFoldDB" id="A0A8H3HV17"/>
<feature type="compositionally biased region" description="Polar residues" evidence="1">
    <location>
        <begin position="166"/>
        <end position="185"/>
    </location>
</feature>
<protein>
    <submittedName>
        <fullName evidence="2">Uncharacterized protein</fullName>
    </submittedName>
</protein>
<reference evidence="2" key="1">
    <citation type="submission" date="2021-03" db="EMBL/GenBank/DDBJ databases">
        <authorList>
            <person name="Tagirdzhanova G."/>
        </authorList>
    </citation>
    <scope>NUCLEOTIDE SEQUENCE</scope>
</reference>
<evidence type="ECO:0000313" key="3">
    <source>
        <dbReference type="Proteomes" id="UP000664169"/>
    </source>
</evidence>
<keyword evidence="3" id="KW-1185">Reference proteome</keyword>
<dbReference type="CDD" id="cd22249">
    <property type="entry name" value="UDM1_RNF168_RNF169-like"/>
    <property type="match status" value="1"/>
</dbReference>
<feature type="compositionally biased region" description="Basic and acidic residues" evidence="1">
    <location>
        <begin position="34"/>
        <end position="83"/>
    </location>
</feature>
<feature type="region of interest" description="Disordered" evidence="1">
    <location>
        <begin position="558"/>
        <end position="620"/>
    </location>
</feature>
<feature type="compositionally biased region" description="Polar residues" evidence="1">
    <location>
        <begin position="428"/>
        <end position="441"/>
    </location>
</feature>
<feature type="region of interest" description="Disordered" evidence="1">
    <location>
        <begin position="113"/>
        <end position="188"/>
    </location>
</feature>
<proteinExistence type="predicted"/>
<comment type="caution">
    <text evidence="2">The sequence shown here is derived from an EMBL/GenBank/DDBJ whole genome shotgun (WGS) entry which is preliminary data.</text>
</comment>